<dbReference type="KEGG" id="gra:105794582"/>
<dbReference type="STRING" id="29730.A0A0D2NEK3"/>
<dbReference type="EMBL" id="CM001744">
    <property type="protein sequence ID" value="KJB31087.1"/>
    <property type="molecule type" value="Genomic_DNA"/>
</dbReference>
<feature type="domain" description="Sieve element occlusion C-terminal" evidence="2">
    <location>
        <begin position="470"/>
        <end position="704"/>
    </location>
</feature>
<evidence type="ECO:0000313" key="4">
    <source>
        <dbReference type="Proteomes" id="UP000032304"/>
    </source>
</evidence>
<dbReference type="Proteomes" id="UP000032304">
    <property type="component" value="Chromosome 5"/>
</dbReference>
<dbReference type="OMA" id="MYRCCNE"/>
<protein>
    <recommendedName>
        <fullName evidence="5">Sieve element occlusion N-terminal domain-containing protein</fullName>
    </recommendedName>
</protein>
<dbReference type="InterPro" id="IPR039299">
    <property type="entry name" value="SEOA"/>
</dbReference>
<dbReference type="OrthoDB" id="1854460at2759"/>
<sequence length="705" mass="79962">MELSSGFYGRSNPHMLSTSGGKAMGKLIEATHEPAGVEINMKPVLDIVEDIFERATPAAPGAIKQVDASEPDERALHYSSLEQMMDVLSATINRISCEITYRLSIGEDAHSTTLAVAQIVKGYSWDAKIVLALAAFAMTYGEFLLVVQLYATNPLAKDVALLKQLPEILTRADLLKPKFDTLANLINAMAVVAKCTVEFKGLPSKYIRPEDPEMSSANADIPSAVYWTIRSTVICSSQIMGLINMGHEFLSSTTDAWELSSLTHNINSIYNDLVEKLNRCRQRINERKDIEAFETLVRLFDAVHIDNMKILKALIYAKDDQPPLWDGTTKQRVSIELLRRKSVLLLISDLQIPEKELIILEQIYNESRVQPTRIESQYEVIWIPIVDRSSTFDDTMRKQFESLQAMMPWYSVGHPSMIQPAVMRYIKEVWGFNKKPLLVVLDPQGRVVNPNAMPMMFIWGSMAFPFTKLREEALWKEETWRIELLADSIDPSIINWLTDRKFICLYGGEDMNWIRKFTTTAKAVAKTANIELEMLYVGKSNPRERVRRNMTNIELENLSHTLSDISLIWFFWVRLESMWHSRAQHGVTVRNDLIMQEILTMLGFDGSDQGWAVISRGADEMARAKAETFLKSLEEYTAWEAAAAEKGFIPALNDHFRSLRTEHHCNRLTLPGISVAEIGSIKDTVVCVDCGKPMEALLMFRCCTD</sequence>
<dbReference type="PANTHER" id="PTHR33232">
    <property type="entry name" value="PROTEIN SIEVE ELEMENT OCCLUSION B-LIKE"/>
    <property type="match status" value="1"/>
</dbReference>
<dbReference type="Gramene" id="KJB31087">
    <property type="protein sequence ID" value="KJB31087"/>
    <property type="gene ID" value="B456_005G175200"/>
</dbReference>
<organism evidence="3 4">
    <name type="scientific">Gossypium raimondii</name>
    <name type="common">Peruvian cotton</name>
    <name type="synonym">Gossypium klotzschianum subsp. raimondii</name>
    <dbReference type="NCBI Taxonomy" id="29730"/>
    <lineage>
        <taxon>Eukaryota</taxon>
        <taxon>Viridiplantae</taxon>
        <taxon>Streptophyta</taxon>
        <taxon>Embryophyta</taxon>
        <taxon>Tracheophyta</taxon>
        <taxon>Spermatophyta</taxon>
        <taxon>Magnoliopsida</taxon>
        <taxon>eudicotyledons</taxon>
        <taxon>Gunneridae</taxon>
        <taxon>Pentapetalae</taxon>
        <taxon>rosids</taxon>
        <taxon>malvids</taxon>
        <taxon>Malvales</taxon>
        <taxon>Malvaceae</taxon>
        <taxon>Malvoideae</taxon>
        <taxon>Gossypium</taxon>
    </lineage>
</organism>
<dbReference type="GO" id="GO:0010088">
    <property type="term" value="P:phloem development"/>
    <property type="evidence" value="ECO:0007669"/>
    <property type="project" value="InterPro"/>
</dbReference>
<evidence type="ECO:0000313" key="3">
    <source>
        <dbReference type="EMBL" id="KJB31087.1"/>
    </source>
</evidence>
<reference evidence="3 4" key="1">
    <citation type="journal article" date="2012" name="Nature">
        <title>Repeated polyploidization of Gossypium genomes and the evolution of spinnable cotton fibres.</title>
        <authorList>
            <person name="Paterson A.H."/>
            <person name="Wendel J.F."/>
            <person name="Gundlach H."/>
            <person name="Guo H."/>
            <person name="Jenkins J."/>
            <person name="Jin D."/>
            <person name="Llewellyn D."/>
            <person name="Showmaker K.C."/>
            <person name="Shu S."/>
            <person name="Udall J."/>
            <person name="Yoo M.J."/>
            <person name="Byers R."/>
            <person name="Chen W."/>
            <person name="Doron-Faigenboim A."/>
            <person name="Duke M.V."/>
            <person name="Gong L."/>
            <person name="Grimwood J."/>
            <person name="Grover C."/>
            <person name="Grupp K."/>
            <person name="Hu G."/>
            <person name="Lee T.H."/>
            <person name="Li J."/>
            <person name="Lin L."/>
            <person name="Liu T."/>
            <person name="Marler B.S."/>
            <person name="Page J.T."/>
            <person name="Roberts A.W."/>
            <person name="Romanel E."/>
            <person name="Sanders W.S."/>
            <person name="Szadkowski E."/>
            <person name="Tan X."/>
            <person name="Tang H."/>
            <person name="Xu C."/>
            <person name="Wang J."/>
            <person name="Wang Z."/>
            <person name="Zhang D."/>
            <person name="Zhang L."/>
            <person name="Ashrafi H."/>
            <person name="Bedon F."/>
            <person name="Bowers J.E."/>
            <person name="Brubaker C.L."/>
            <person name="Chee P.W."/>
            <person name="Das S."/>
            <person name="Gingle A.R."/>
            <person name="Haigler C.H."/>
            <person name="Harker D."/>
            <person name="Hoffmann L.V."/>
            <person name="Hovav R."/>
            <person name="Jones D.C."/>
            <person name="Lemke C."/>
            <person name="Mansoor S."/>
            <person name="ur Rahman M."/>
            <person name="Rainville L.N."/>
            <person name="Rambani A."/>
            <person name="Reddy U.K."/>
            <person name="Rong J.K."/>
            <person name="Saranga Y."/>
            <person name="Scheffler B.E."/>
            <person name="Scheffler J.A."/>
            <person name="Stelly D.M."/>
            <person name="Triplett B.A."/>
            <person name="Van Deynze A."/>
            <person name="Vaslin M.F."/>
            <person name="Waghmare V.N."/>
            <person name="Walford S.A."/>
            <person name="Wright R.J."/>
            <person name="Zaki E.A."/>
            <person name="Zhang T."/>
            <person name="Dennis E.S."/>
            <person name="Mayer K.F."/>
            <person name="Peterson D.G."/>
            <person name="Rokhsar D.S."/>
            <person name="Wang X."/>
            <person name="Schmutz J."/>
        </authorList>
    </citation>
    <scope>NUCLEOTIDE SEQUENCE [LARGE SCALE GENOMIC DNA]</scope>
</reference>
<evidence type="ECO:0000259" key="1">
    <source>
        <dbReference type="Pfam" id="PF14576"/>
    </source>
</evidence>
<dbReference type="PANTHER" id="PTHR33232:SF20">
    <property type="entry name" value="PROTEIN SIEVE ELEMENT OCCLUSION B-LIKE"/>
    <property type="match status" value="1"/>
</dbReference>
<dbReference type="Pfam" id="PF14577">
    <property type="entry name" value="SEO_C"/>
    <property type="match status" value="1"/>
</dbReference>
<evidence type="ECO:0008006" key="5">
    <source>
        <dbReference type="Google" id="ProtNLM"/>
    </source>
</evidence>
<feature type="domain" description="Sieve element occlusion N-terminal" evidence="1">
    <location>
        <begin position="22"/>
        <end position="304"/>
    </location>
</feature>
<proteinExistence type="predicted"/>
<keyword evidence="4" id="KW-1185">Reference proteome</keyword>
<dbReference type="InterPro" id="IPR027944">
    <property type="entry name" value="SEO_C"/>
</dbReference>
<dbReference type="AlphaFoldDB" id="A0A0D2NEK3"/>
<accession>A0A0D2NEK3</accession>
<dbReference type="InterPro" id="IPR027942">
    <property type="entry name" value="SEO_N"/>
</dbReference>
<gene>
    <name evidence="3" type="ORF">B456_005G175200</name>
</gene>
<dbReference type="eggNOG" id="ENOG502QS6Q">
    <property type="taxonomic scope" value="Eukaryota"/>
</dbReference>
<dbReference type="Pfam" id="PF14576">
    <property type="entry name" value="SEO_N"/>
    <property type="match status" value="1"/>
</dbReference>
<evidence type="ECO:0000259" key="2">
    <source>
        <dbReference type="Pfam" id="PF14577"/>
    </source>
</evidence>
<name>A0A0D2NEK3_GOSRA</name>